<name>A0ABS8UUP0_DATST</name>
<reference evidence="1 2" key="1">
    <citation type="journal article" date="2021" name="BMC Genomics">
        <title>Datura genome reveals duplications of psychoactive alkaloid biosynthetic genes and high mutation rate following tissue culture.</title>
        <authorList>
            <person name="Rajewski A."/>
            <person name="Carter-House D."/>
            <person name="Stajich J."/>
            <person name="Litt A."/>
        </authorList>
    </citation>
    <scope>NUCLEOTIDE SEQUENCE [LARGE SCALE GENOMIC DNA]</scope>
    <source>
        <strain evidence="1">AR-01</strain>
    </source>
</reference>
<organism evidence="1 2">
    <name type="scientific">Datura stramonium</name>
    <name type="common">Jimsonweed</name>
    <name type="synonym">Common thornapple</name>
    <dbReference type="NCBI Taxonomy" id="4076"/>
    <lineage>
        <taxon>Eukaryota</taxon>
        <taxon>Viridiplantae</taxon>
        <taxon>Streptophyta</taxon>
        <taxon>Embryophyta</taxon>
        <taxon>Tracheophyta</taxon>
        <taxon>Spermatophyta</taxon>
        <taxon>Magnoliopsida</taxon>
        <taxon>eudicotyledons</taxon>
        <taxon>Gunneridae</taxon>
        <taxon>Pentapetalae</taxon>
        <taxon>asterids</taxon>
        <taxon>lamiids</taxon>
        <taxon>Solanales</taxon>
        <taxon>Solanaceae</taxon>
        <taxon>Solanoideae</taxon>
        <taxon>Datureae</taxon>
        <taxon>Datura</taxon>
    </lineage>
</organism>
<dbReference type="Proteomes" id="UP000823775">
    <property type="component" value="Unassembled WGS sequence"/>
</dbReference>
<evidence type="ECO:0000313" key="1">
    <source>
        <dbReference type="EMBL" id="MCD9638037.1"/>
    </source>
</evidence>
<evidence type="ECO:0000313" key="2">
    <source>
        <dbReference type="Proteomes" id="UP000823775"/>
    </source>
</evidence>
<accession>A0ABS8UUP0</accession>
<comment type="caution">
    <text evidence="1">The sequence shown here is derived from an EMBL/GenBank/DDBJ whole genome shotgun (WGS) entry which is preliminary data.</text>
</comment>
<protein>
    <submittedName>
        <fullName evidence="1">Uncharacterized protein</fullName>
    </submittedName>
</protein>
<gene>
    <name evidence="1" type="ORF">HAX54_021703</name>
</gene>
<sequence length="92" mass="10182">MISSPKLTLLHSPPIRIQIGLSTLVPRTMLHKTYKTFLFTLNMIVKDIMLGYGAPLLEEKPKGGVYPWPSKSALKAISIAQFNTTSITTPLN</sequence>
<keyword evidence="2" id="KW-1185">Reference proteome</keyword>
<proteinExistence type="predicted"/>
<dbReference type="EMBL" id="JACEIK010002602">
    <property type="protein sequence ID" value="MCD9638037.1"/>
    <property type="molecule type" value="Genomic_DNA"/>
</dbReference>